<evidence type="ECO:0000313" key="3">
    <source>
        <dbReference type="EMBL" id="MBE6092098.1"/>
    </source>
</evidence>
<proteinExistence type="predicted"/>
<accession>A0A927WN55</accession>
<dbReference type="InterPro" id="IPR038475">
    <property type="entry name" value="RecG_C_sf"/>
</dbReference>
<dbReference type="Gene3D" id="3.30.565.60">
    <property type="match status" value="1"/>
</dbReference>
<protein>
    <submittedName>
        <fullName evidence="3">AAA family ATPase</fullName>
    </submittedName>
</protein>
<dbReference type="EMBL" id="SVBY01000012">
    <property type="protein sequence ID" value="MBE6092098.1"/>
    <property type="molecule type" value="Genomic_DNA"/>
</dbReference>
<dbReference type="Pfam" id="PF21247">
    <property type="entry name" value="Fic-like_C"/>
    <property type="match status" value="1"/>
</dbReference>
<dbReference type="InterPro" id="IPR038461">
    <property type="entry name" value="Schlafen_AlbA_2_dom_sf"/>
</dbReference>
<dbReference type="Pfam" id="PF04326">
    <property type="entry name" value="SLFN_AlbA_2"/>
    <property type="match status" value="1"/>
</dbReference>
<feature type="domain" description="Schlafen AlbA-2" evidence="1">
    <location>
        <begin position="19"/>
        <end position="138"/>
    </location>
</feature>
<reference evidence="3" key="1">
    <citation type="submission" date="2019-04" db="EMBL/GenBank/DDBJ databases">
        <title>Evolution of Biomass-Degrading Anaerobic Consortia Revealed by Metagenomics.</title>
        <authorList>
            <person name="Peng X."/>
        </authorList>
    </citation>
    <scope>NUCLEOTIDE SEQUENCE</scope>
    <source>
        <strain evidence="3">SIG240</strain>
    </source>
</reference>
<evidence type="ECO:0000259" key="2">
    <source>
        <dbReference type="Pfam" id="PF21247"/>
    </source>
</evidence>
<comment type="caution">
    <text evidence="3">The sequence shown here is derived from an EMBL/GenBank/DDBJ whole genome shotgun (WGS) entry which is preliminary data.</text>
</comment>
<dbReference type="Pfam" id="PF13749">
    <property type="entry name" value="HATPase_c_4"/>
    <property type="match status" value="1"/>
</dbReference>
<dbReference type="Gene3D" id="3.30.950.30">
    <property type="entry name" value="Schlafen, AAA domain"/>
    <property type="match status" value="1"/>
</dbReference>
<sequence length="483" mass="55005">MITEELVELTHWILDKKTERQDLEIKAANGGCPKRLYDTLSSFSNQDGGGIIFFGVDETQNFRLVGVYDLQDLQKKVVEQCNQMVPPVCAVFTVAEVDGVNVCSAEIPGLDLSERPCYYQGAGRLKGAFIRVGDADMVMTEYELYSYEAFRKHLHDDEREIPRSEPSDLDEGLITSYIAEKKRKRPGFAQLPQERAYELLDIYRNGKPTLAAMMNLGIYPQGFLPQLCITAIVVPGTEIGETDVNDNRFIDNKRIEGTLAEQVEESLAFCKRNMKTRTVIDKQTGLRNDYDEYPIAAIREAILNAVVHRDYSIYTEGTPVQIVMYRNRLEIHSPGNLYGRMTVDQLGIARPDLRNPALATMAESLTKAENRYSGIPTMRREMKNLGLPEPVFENRRNEFVVTFFNQNAPTTSSSLLDEETSSLLNFCKEPRSREELTVFMNIDTFSYLLKRYLQPLLDAGLLELTIPDKPRSRSQRYHTVSKQ</sequence>
<gene>
    <name evidence="3" type="ORF">E7201_02800</name>
</gene>
<dbReference type="InterPro" id="IPR049514">
    <property type="entry name" value="Fic-like_C"/>
</dbReference>
<name>A0A927WN55_SELRU</name>
<organism evidence="3 4">
    <name type="scientific">Selenomonas ruminantium</name>
    <dbReference type="NCBI Taxonomy" id="971"/>
    <lineage>
        <taxon>Bacteria</taxon>
        <taxon>Bacillati</taxon>
        <taxon>Bacillota</taxon>
        <taxon>Negativicutes</taxon>
        <taxon>Selenomonadales</taxon>
        <taxon>Selenomonadaceae</taxon>
        <taxon>Selenomonas</taxon>
    </lineage>
</organism>
<evidence type="ECO:0000259" key="1">
    <source>
        <dbReference type="Pfam" id="PF04326"/>
    </source>
</evidence>
<evidence type="ECO:0000313" key="4">
    <source>
        <dbReference type="Proteomes" id="UP000761380"/>
    </source>
</evidence>
<dbReference type="PANTHER" id="PTHR30595">
    <property type="entry name" value="GLPR-RELATED TRANSCRIPTIONAL REPRESSOR"/>
    <property type="match status" value="1"/>
</dbReference>
<feature type="domain" description="Filamentation induced by cAMP protein Fic-like C-terminal" evidence="2">
    <location>
        <begin position="421"/>
        <end position="478"/>
    </location>
</feature>
<dbReference type="PANTHER" id="PTHR30595:SF6">
    <property type="entry name" value="SCHLAFEN ALBA-2 DOMAIN-CONTAINING PROTEIN"/>
    <property type="match status" value="1"/>
</dbReference>
<dbReference type="Proteomes" id="UP000761380">
    <property type="component" value="Unassembled WGS sequence"/>
</dbReference>
<dbReference type="InterPro" id="IPR007421">
    <property type="entry name" value="Schlafen_AlbA_2_dom"/>
</dbReference>
<dbReference type="AlphaFoldDB" id="A0A927WN55"/>